<proteinExistence type="predicted"/>
<dbReference type="EMBL" id="CACVBM020000333">
    <property type="protein sequence ID" value="CAA7017848.1"/>
    <property type="molecule type" value="Genomic_DNA"/>
</dbReference>
<dbReference type="AlphaFoldDB" id="A0A6D2HV79"/>
<evidence type="ECO:0000313" key="2">
    <source>
        <dbReference type="Proteomes" id="UP000467841"/>
    </source>
</evidence>
<gene>
    <name evidence="1" type="ORF">MERR_LOCUS5083</name>
</gene>
<evidence type="ECO:0000313" key="1">
    <source>
        <dbReference type="EMBL" id="CAA7017848.1"/>
    </source>
</evidence>
<dbReference type="PANTHER" id="PTHR33116">
    <property type="entry name" value="REVERSE TRANSCRIPTASE ZINC-BINDING DOMAIN-CONTAINING PROTEIN-RELATED-RELATED"/>
    <property type="match status" value="1"/>
</dbReference>
<sequence length="105" mass="11485">MCPESQEVISGVSGIQQTCDLDRYIGMPVFQKRLNKETFGDVVARVSARMAGWKGRVLSMAGRLTLTKAVLSAIPIHSMSTIVLPNTTLDKLDQLSRSFLWGSDG</sequence>
<keyword evidence="2" id="KW-1185">Reference proteome</keyword>
<dbReference type="Proteomes" id="UP000467841">
    <property type="component" value="Unassembled WGS sequence"/>
</dbReference>
<name>A0A6D2HV79_9BRAS</name>
<dbReference type="PANTHER" id="PTHR33116:SF70">
    <property type="entry name" value="NON-LTR RETROELEMENT REVERSE TRANSCRIPTASE-LIKE PROTEIN"/>
    <property type="match status" value="1"/>
</dbReference>
<reference evidence="1" key="1">
    <citation type="submission" date="2020-01" db="EMBL/GenBank/DDBJ databases">
        <authorList>
            <person name="Mishra B."/>
        </authorList>
    </citation>
    <scope>NUCLEOTIDE SEQUENCE [LARGE SCALE GENOMIC DNA]</scope>
</reference>
<accession>A0A6D2HV79</accession>
<organism evidence="1 2">
    <name type="scientific">Microthlaspi erraticum</name>
    <dbReference type="NCBI Taxonomy" id="1685480"/>
    <lineage>
        <taxon>Eukaryota</taxon>
        <taxon>Viridiplantae</taxon>
        <taxon>Streptophyta</taxon>
        <taxon>Embryophyta</taxon>
        <taxon>Tracheophyta</taxon>
        <taxon>Spermatophyta</taxon>
        <taxon>Magnoliopsida</taxon>
        <taxon>eudicotyledons</taxon>
        <taxon>Gunneridae</taxon>
        <taxon>Pentapetalae</taxon>
        <taxon>rosids</taxon>
        <taxon>malvids</taxon>
        <taxon>Brassicales</taxon>
        <taxon>Brassicaceae</taxon>
        <taxon>Coluteocarpeae</taxon>
        <taxon>Microthlaspi</taxon>
    </lineage>
</organism>
<protein>
    <submittedName>
        <fullName evidence="1">Uncharacterized protein</fullName>
    </submittedName>
</protein>
<dbReference type="OrthoDB" id="1740441at2759"/>
<comment type="caution">
    <text evidence="1">The sequence shown here is derived from an EMBL/GenBank/DDBJ whole genome shotgun (WGS) entry which is preliminary data.</text>
</comment>